<dbReference type="GO" id="GO:0006260">
    <property type="term" value="P:DNA replication"/>
    <property type="evidence" value="ECO:0007669"/>
    <property type="project" value="InterPro"/>
</dbReference>
<evidence type="ECO:0000256" key="9">
    <source>
        <dbReference type="ARBA" id="ARBA00022833"/>
    </source>
</evidence>
<proteinExistence type="inferred from homology"/>
<dbReference type="SUPFAM" id="SSF52540">
    <property type="entry name" value="P-loop containing nucleoside triphosphate hydrolases"/>
    <property type="match status" value="1"/>
</dbReference>
<keyword evidence="6" id="KW-0227">DNA damage</keyword>
<dbReference type="InterPro" id="IPR032284">
    <property type="entry name" value="RecQ_Zn-bd"/>
</dbReference>
<evidence type="ECO:0000256" key="2">
    <source>
        <dbReference type="ARBA" id="ARBA00001947"/>
    </source>
</evidence>
<dbReference type="PANTHER" id="PTHR13710">
    <property type="entry name" value="DNA HELICASE RECQ FAMILY MEMBER"/>
    <property type="match status" value="1"/>
</dbReference>
<keyword evidence="12" id="KW-0233">DNA recombination</keyword>
<dbReference type="GO" id="GO:0005737">
    <property type="term" value="C:cytoplasm"/>
    <property type="evidence" value="ECO:0007669"/>
    <property type="project" value="TreeGrafter"/>
</dbReference>
<dbReference type="GO" id="GO:0043138">
    <property type="term" value="F:3'-5' DNA helicase activity"/>
    <property type="evidence" value="ECO:0007669"/>
    <property type="project" value="UniProtKB-EC"/>
</dbReference>
<dbReference type="EMBL" id="CP009920">
    <property type="protein sequence ID" value="AJI20703.1"/>
    <property type="molecule type" value="Genomic_DNA"/>
</dbReference>
<dbReference type="Proteomes" id="UP000031829">
    <property type="component" value="Chromosome"/>
</dbReference>
<comment type="cofactor">
    <cofactor evidence="2">
        <name>Zn(2+)</name>
        <dbReference type="ChEBI" id="CHEBI:29105"/>
    </cofactor>
</comment>
<dbReference type="PROSITE" id="PS50967">
    <property type="entry name" value="HRDC"/>
    <property type="match status" value="1"/>
</dbReference>
<dbReference type="KEGG" id="bmeg:BG04_4628"/>
<dbReference type="InterPro" id="IPR014001">
    <property type="entry name" value="Helicase_ATP-bd"/>
</dbReference>
<evidence type="ECO:0000256" key="10">
    <source>
        <dbReference type="ARBA" id="ARBA00022840"/>
    </source>
</evidence>
<evidence type="ECO:0000256" key="3">
    <source>
        <dbReference type="ARBA" id="ARBA00005446"/>
    </source>
</evidence>
<evidence type="ECO:0000256" key="14">
    <source>
        <dbReference type="ARBA" id="ARBA00023235"/>
    </source>
</evidence>
<evidence type="ECO:0000313" key="17">
    <source>
        <dbReference type="EMBL" id="AJI20703.1"/>
    </source>
</evidence>
<dbReference type="SUPFAM" id="SSF46785">
    <property type="entry name" value="Winged helix' DNA-binding domain"/>
    <property type="match status" value="1"/>
</dbReference>
<dbReference type="Pfam" id="PF14493">
    <property type="entry name" value="HTH_40"/>
    <property type="match status" value="1"/>
</dbReference>
<dbReference type="InterPro" id="IPR010997">
    <property type="entry name" value="HRDC-like_sf"/>
</dbReference>
<dbReference type="Pfam" id="PF00270">
    <property type="entry name" value="DEAD"/>
    <property type="match status" value="1"/>
</dbReference>
<dbReference type="SUPFAM" id="SSF47819">
    <property type="entry name" value="HRDC-like"/>
    <property type="match status" value="1"/>
</dbReference>
<keyword evidence="14" id="KW-0413">Isomerase</keyword>
<dbReference type="FunFam" id="3.40.50.300:FF:000296">
    <property type="entry name" value="ATP-dependent DNA helicase RecQ"/>
    <property type="match status" value="1"/>
</dbReference>
<dbReference type="RefSeq" id="WP_034652239.1">
    <property type="nucleotide sequence ID" value="NZ_BCVB01000004.1"/>
</dbReference>
<dbReference type="GO" id="GO:0005524">
    <property type="term" value="F:ATP binding"/>
    <property type="evidence" value="ECO:0007669"/>
    <property type="project" value="UniProtKB-KW"/>
</dbReference>
<dbReference type="InterPro" id="IPR011545">
    <property type="entry name" value="DEAD/DEAH_box_helicase_dom"/>
</dbReference>
<gene>
    <name evidence="17" type="primary">recQ</name>
    <name evidence="17" type="ORF">BG04_4628</name>
</gene>
<dbReference type="GO" id="GO:0009432">
    <property type="term" value="P:SOS response"/>
    <property type="evidence" value="ECO:0007669"/>
    <property type="project" value="UniProtKB-UniRule"/>
</dbReference>
<dbReference type="PANTHER" id="PTHR13710:SF105">
    <property type="entry name" value="ATP-DEPENDENT DNA HELICASE Q1"/>
    <property type="match status" value="1"/>
</dbReference>
<dbReference type="InterPro" id="IPR018982">
    <property type="entry name" value="RQC_domain"/>
</dbReference>
<evidence type="ECO:0000256" key="12">
    <source>
        <dbReference type="ARBA" id="ARBA00023172"/>
    </source>
</evidence>
<dbReference type="GO" id="GO:0016787">
    <property type="term" value="F:hydrolase activity"/>
    <property type="evidence" value="ECO:0007669"/>
    <property type="project" value="UniProtKB-KW"/>
</dbReference>
<dbReference type="SMART" id="SM00487">
    <property type="entry name" value="DEXDc"/>
    <property type="match status" value="1"/>
</dbReference>
<dbReference type="AlphaFoldDB" id="A0A0B6AJD0"/>
<comment type="cofactor">
    <cofactor evidence="1">
        <name>Mg(2+)</name>
        <dbReference type="ChEBI" id="CHEBI:18420"/>
    </cofactor>
</comment>
<dbReference type="SMART" id="SM00341">
    <property type="entry name" value="HRDC"/>
    <property type="match status" value="1"/>
</dbReference>
<comment type="catalytic activity">
    <reaction evidence="15">
        <text>Couples ATP hydrolysis with the unwinding of duplex DNA by translocating in the 3'-5' direction.</text>
        <dbReference type="EC" id="5.6.2.4"/>
    </reaction>
</comment>
<dbReference type="Pfam" id="PF00570">
    <property type="entry name" value="HRDC"/>
    <property type="match status" value="1"/>
</dbReference>
<evidence type="ECO:0000313" key="18">
    <source>
        <dbReference type="Proteomes" id="UP000031829"/>
    </source>
</evidence>
<keyword evidence="5" id="KW-0547">Nucleotide-binding</keyword>
<keyword evidence="13" id="KW-0234">DNA repair</keyword>
<keyword evidence="4" id="KW-0479">Metal-binding</keyword>
<keyword evidence="7 17" id="KW-0378">Hydrolase</keyword>
<dbReference type="GO" id="GO:0006281">
    <property type="term" value="P:DNA repair"/>
    <property type="evidence" value="ECO:0007669"/>
    <property type="project" value="UniProtKB-KW"/>
</dbReference>
<dbReference type="GO" id="GO:0006310">
    <property type="term" value="P:DNA recombination"/>
    <property type="evidence" value="ECO:0007669"/>
    <property type="project" value="UniProtKB-UniRule"/>
</dbReference>
<dbReference type="GO" id="GO:0046872">
    <property type="term" value="F:metal ion binding"/>
    <property type="evidence" value="ECO:0007669"/>
    <property type="project" value="UniProtKB-KW"/>
</dbReference>
<dbReference type="EC" id="5.6.2.4" evidence="16"/>
<evidence type="ECO:0000256" key="6">
    <source>
        <dbReference type="ARBA" id="ARBA00022763"/>
    </source>
</evidence>
<dbReference type="GO" id="GO:0009378">
    <property type="term" value="F:four-way junction helicase activity"/>
    <property type="evidence" value="ECO:0007669"/>
    <property type="project" value="TreeGrafter"/>
</dbReference>
<evidence type="ECO:0000256" key="5">
    <source>
        <dbReference type="ARBA" id="ARBA00022741"/>
    </source>
</evidence>
<keyword evidence="11" id="KW-0238">DNA-binding</keyword>
<dbReference type="InterPro" id="IPR004589">
    <property type="entry name" value="DNA_helicase_ATP-dep_RecQ"/>
</dbReference>
<dbReference type="Pfam" id="PF00271">
    <property type="entry name" value="Helicase_C"/>
    <property type="match status" value="1"/>
</dbReference>
<evidence type="ECO:0000256" key="15">
    <source>
        <dbReference type="ARBA" id="ARBA00034617"/>
    </source>
</evidence>
<evidence type="ECO:0000256" key="1">
    <source>
        <dbReference type="ARBA" id="ARBA00001946"/>
    </source>
</evidence>
<dbReference type="InterPro" id="IPR001650">
    <property type="entry name" value="Helicase_C-like"/>
</dbReference>
<keyword evidence="9" id="KW-0862">Zinc</keyword>
<dbReference type="HOGENOM" id="CLU_001103_14_3_9"/>
<dbReference type="Pfam" id="PF09382">
    <property type="entry name" value="RQC"/>
    <property type="match status" value="1"/>
</dbReference>
<dbReference type="GO" id="GO:0043590">
    <property type="term" value="C:bacterial nucleoid"/>
    <property type="evidence" value="ECO:0007669"/>
    <property type="project" value="TreeGrafter"/>
</dbReference>
<dbReference type="Pfam" id="PF16124">
    <property type="entry name" value="RecQ_Zn_bind"/>
    <property type="match status" value="1"/>
</dbReference>
<evidence type="ECO:0000256" key="16">
    <source>
        <dbReference type="NCBIfam" id="TIGR01389"/>
    </source>
</evidence>
<organism evidence="17 18">
    <name type="scientific">Priestia megaterium (strain ATCC 14581 / DSM 32 / CCUG 1817 / JCM 2506 / NBRC 15308 / NCIMB 9376 / NCTC 10342 / NRRL B-14308 / VKM B-512 / Ford 19)</name>
    <name type="common">Bacillus megaterium</name>
    <dbReference type="NCBI Taxonomy" id="1348623"/>
    <lineage>
        <taxon>Bacteria</taxon>
        <taxon>Bacillati</taxon>
        <taxon>Bacillota</taxon>
        <taxon>Bacilli</taxon>
        <taxon>Bacillales</taxon>
        <taxon>Bacillaceae</taxon>
        <taxon>Priestia</taxon>
    </lineage>
</organism>
<dbReference type="FunFam" id="1.10.150.80:FF:000002">
    <property type="entry name" value="ATP-dependent DNA helicase RecQ"/>
    <property type="match status" value="1"/>
</dbReference>
<dbReference type="GeneID" id="93642623"/>
<evidence type="ECO:0000256" key="7">
    <source>
        <dbReference type="ARBA" id="ARBA00022801"/>
    </source>
</evidence>
<dbReference type="InterPro" id="IPR002121">
    <property type="entry name" value="HRDC_dom"/>
</dbReference>
<dbReference type="NCBIfam" id="TIGR00614">
    <property type="entry name" value="recQ_fam"/>
    <property type="match status" value="1"/>
</dbReference>
<dbReference type="CDD" id="cd18794">
    <property type="entry name" value="SF2_C_RecQ"/>
    <property type="match status" value="1"/>
</dbReference>
<protein>
    <recommendedName>
        <fullName evidence="16">DNA helicase RecQ</fullName>
        <ecNumber evidence="16">5.6.2.4</ecNumber>
    </recommendedName>
</protein>
<keyword evidence="10" id="KW-0067">ATP-binding</keyword>
<dbReference type="NCBIfam" id="TIGR01389">
    <property type="entry name" value="recQ"/>
    <property type="match status" value="1"/>
</dbReference>
<dbReference type="InterPro" id="IPR044876">
    <property type="entry name" value="HRDC_dom_sf"/>
</dbReference>
<accession>A0A0B6AJD0</accession>
<evidence type="ECO:0000256" key="4">
    <source>
        <dbReference type="ARBA" id="ARBA00022723"/>
    </source>
</evidence>
<comment type="similarity">
    <text evidence="3">Belongs to the helicase family. RecQ subfamily.</text>
</comment>
<dbReference type="PROSITE" id="PS51192">
    <property type="entry name" value="HELICASE_ATP_BIND_1"/>
    <property type="match status" value="1"/>
</dbReference>
<dbReference type="InterPro" id="IPR036388">
    <property type="entry name" value="WH-like_DNA-bd_sf"/>
</dbReference>
<evidence type="ECO:0000256" key="8">
    <source>
        <dbReference type="ARBA" id="ARBA00022806"/>
    </source>
</evidence>
<dbReference type="GO" id="GO:0030894">
    <property type="term" value="C:replisome"/>
    <property type="evidence" value="ECO:0007669"/>
    <property type="project" value="TreeGrafter"/>
</dbReference>
<dbReference type="Gene3D" id="3.40.50.300">
    <property type="entry name" value="P-loop containing nucleotide triphosphate hydrolases"/>
    <property type="match status" value="2"/>
</dbReference>
<dbReference type="InterPro" id="IPR029491">
    <property type="entry name" value="Helicase_HTH"/>
</dbReference>
<evidence type="ECO:0000256" key="11">
    <source>
        <dbReference type="ARBA" id="ARBA00023125"/>
    </source>
</evidence>
<dbReference type="Gene3D" id="1.10.150.80">
    <property type="entry name" value="HRDC domain"/>
    <property type="match status" value="1"/>
</dbReference>
<sequence length="711" mass="80729">MQFEQALTHLQSYFGYDSFRKGQEESIRYVLEGHNTACIMPTGGGKSLCYQIPSLLLEGTTLVISPLISLMKDQVDTLNAAGIPATYINSSLTHTEVQQRLEEVALGEYKLLYVAPERLESPQFLEQLQMLPIPLVAVDEAHCISQWGHDFRPSYLRINELISKLSNAPIVMGLTATATPQVREDICRALHINEEYTVMTGFERENLSFAVVKGQDRISYIEQYIRKNNQEAGIIYAATRKDVEELHARLQKSGVNVSKYHAGMNGNSRDEEQNRFLQDDVQVMVATSAFGMGIDKSNIRFVLHYQLPKNMESYYQEAGRAGRDGLPSECIVLYSPQDIRVQRFLIEQSTSNPKKQIQDLEKLQSMVNYCHTEGCLQAYILHYFGESEAHECGRCSNCTDDRVEIDVTVDTQKVLSCMIRMGERFGKMMIAQVLTGSRNKKVVDFGFDKLKTYGVMSDRSAKEVSDFIEYLISEQFILVGQGSFPTLSVAAKGKGVLLGTEKVMRKEQMEVKQIVQDDELFAHLRSVRKQLADEAGVPPFVIFSDDTLHDMCAKLPVTFEQFATVKGVGEQKQERYGERFTTEIKQFCEEHPDRKREVSAPAPKKARASSKEGSHLMTYELFQQGKSLDEIAAERELSRITIENHLFKCAEEEKEIDWSPFLSDEDEQLILEVASSVGDEKLKPIKEKLPENITYFMIKVALFKQKMKQLS</sequence>
<reference evidence="17 18" key="1">
    <citation type="journal article" date="2015" name="Genome Announc.">
        <title>Complete genome sequences for 35 biothreat assay-relevant bacillus species.</title>
        <authorList>
            <person name="Johnson S.L."/>
            <person name="Daligault H.E."/>
            <person name="Davenport K.W."/>
            <person name="Jaissle J."/>
            <person name="Frey K.G."/>
            <person name="Ladner J.T."/>
            <person name="Broomall S.M."/>
            <person name="Bishop-Lilly K.A."/>
            <person name="Bruce D.C."/>
            <person name="Gibbons H.S."/>
            <person name="Coyne S.R."/>
            <person name="Lo C.C."/>
            <person name="Meincke L."/>
            <person name="Munk A.C."/>
            <person name="Koroleva G.I."/>
            <person name="Rosenzweig C.N."/>
            <person name="Palacios G.F."/>
            <person name="Redden C.L."/>
            <person name="Minogue T.D."/>
            <person name="Chain P.S."/>
        </authorList>
    </citation>
    <scope>NUCLEOTIDE SEQUENCE [LARGE SCALE GENOMIC DNA]</scope>
    <source>
        <strain evidence="18">ATCC 14581 / DSM 32 / JCM 2506 / NBRC 15308 / NCIMB 9376 / NCTC 10342 / NRRL B-14308 / VKM B-512</strain>
    </source>
</reference>
<dbReference type="Gene3D" id="1.10.10.10">
    <property type="entry name" value="Winged helix-like DNA-binding domain superfamily/Winged helix DNA-binding domain"/>
    <property type="match status" value="1"/>
</dbReference>
<evidence type="ECO:0000256" key="13">
    <source>
        <dbReference type="ARBA" id="ARBA00023204"/>
    </source>
</evidence>
<dbReference type="InterPro" id="IPR027417">
    <property type="entry name" value="P-loop_NTPase"/>
</dbReference>
<dbReference type="CDD" id="cd17920">
    <property type="entry name" value="DEXHc_RecQ"/>
    <property type="match status" value="1"/>
</dbReference>
<dbReference type="SMART" id="SM00956">
    <property type="entry name" value="RQC"/>
    <property type="match status" value="1"/>
</dbReference>
<dbReference type="SMART" id="SM00490">
    <property type="entry name" value="HELICc"/>
    <property type="match status" value="1"/>
</dbReference>
<dbReference type="GO" id="GO:0003677">
    <property type="term" value="F:DNA binding"/>
    <property type="evidence" value="ECO:0007669"/>
    <property type="project" value="UniProtKB-KW"/>
</dbReference>
<dbReference type="InterPro" id="IPR036390">
    <property type="entry name" value="WH_DNA-bd_sf"/>
</dbReference>
<name>A0A0B6AJD0_PRIM2</name>
<dbReference type="InterPro" id="IPR006293">
    <property type="entry name" value="DNA_helicase_ATP-dep_RecQ_bac"/>
</dbReference>
<dbReference type="PROSITE" id="PS51194">
    <property type="entry name" value="HELICASE_CTER"/>
    <property type="match status" value="1"/>
</dbReference>
<keyword evidence="8 17" id="KW-0347">Helicase</keyword>